<organism evidence="1 2">
    <name type="scientific">Emiliania huxleyi (strain CCMP1516)</name>
    <dbReference type="NCBI Taxonomy" id="280463"/>
    <lineage>
        <taxon>Eukaryota</taxon>
        <taxon>Haptista</taxon>
        <taxon>Haptophyta</taxon>
        <taxon>Prymnesiophyceae</taxon>
        <taxon>Isochrysidales</taxon>
        <taxon>Noelaerhabdaceae</taxon>
        <taxon>Emiliania</taxon>
    </lineage>
</organism>
<keyword evidence="2" id="KW-1185">Reference proteome</keyword>
<sequence>MSRTVSDTASAKVGIDVSADAVLEVAARLRVEALKKIGAPTLEALRAADRCLERIAAVGLRRPLLIETSSLGDRDNEVRLTAEEILFQQADIAQRSADACITQSNSAPAEMRQRDREAATFFLNRAVRKIKLAGATERDPVLRDIRARIEALEAAPLSVMCPPPQ</sequence>
<reference evidence="1" key="2">
    <citation type="submission" date="2024-10" db="UniProtKB">
        <authorList>
            <consortium name="EnsemblProtists"/>
        </authorList>
    </citation>
    <scope>IDENTIFICATION</scope>
</reference>
<dbReference type="KEGG" id="ehx:EMIHUDRAFT_244533"/>
<dbReference type="PaxDb" id="2903-EOD17060"/>
<dbReference type="HOGENOM" id="CLU_137083_0_0_1"/>
<reference evidence="2" key="1">
    <citation type="journal article" date="2013" name="Nature">
        <title>Pan genome of the phytoplankton Emiliania underpins its global distribution.</title>
        <authorList>
            <person name="Read B.A."/>
            <person name="Kegel J."/>
            <person name="Klute M.J."/>
            <person name="Kuo A."/>
            <person name="Lefebvre S.C."/>
            <person name="Maumus F."/>
            <person name="Mayer C."/>
            <person name="Miller J."/>
            <person name="Monier A."/>
            <person name="Salamov A."/>
            <person name="Young J."/>
            <person name="Aguilar M."/>
            <person name="Claverie J.M."/>
            <person name="Frickenhaus S."/>
            <person name="Gonzalez K."/>
            <person name="Herman E.K."/>
            <person name="Lin Y.C."/>
            <person name="Napier J."/>
            <person name="Ogata H."/>
            <person name="Sarno A.F."/>
            <person name="Shmutz J."/>
            <person name="Schroeder D."/>
            <person name="de Vargas C."/>
            <person name="Verret F."/>
            <person name="von Dassow P."/>
            <person name="Valentin K."/>
            <person name="Van de Peer Y."/>
            <person name="Wheeler G."/>
            <person name="Dacks J.B."/>
            <person name="Delwiche C.F."/>
            <person name="Dyhrman S.T."/>
            <person name="Glockner G."/>
            <person name="John U."/>
            <person name="Richards T."/>
            <person name="Worden A.Z."/>
            <person name="Zhang X."/>
            <person name="Grigoriev I.V."/>
            <person name="Allen A.E."/>
            <person name="Bidle K."/>
            <person name="Borodovsky M."/>
            <person name="Bowler C."/>
            <person name="Brownlee C."/>
            <person name="Cock J.M."/>
            <person name="Elias M."/>
            <person name="Gladyshev V.N."/>
            <person name="Groth M."/>
            <person name="Guda C."/>
            <person name="Hadaegh A."/>
            <person name="Iglesias-Rodriguez M.D."/>
            <person name="Jenkins J."/>
            <person name="Jones B.M."/>
            <person name="Lawson T."/>
            <person name="Leese F."/>
            <person name="Lindquist E."/>
            <person name="Lobanov A."/>
            <person name="Lomsadze A."/>
            <person name="Malik S.B."/>
            <person name="Marsh M.E."/>
            <person name="Mackinder L."/>
            <person name="Mock T."/>
            <person name="Mueller-Roeber B."/>
            <person name="Pagarete A."/>
            <person name="Parker M."/>
            <person name="Probert I."/>
            <person name="Quesneville H."/>
            <person name="Raines C."/>
            <person name="Rensing S.A."/>
            <person name="Riano-Pachon D.M."/>
            <person name="Richier S."/>
            <person name="Rokitta S."/>
            <person name="Shiraiwa Y."/>
            <person name="Soanes D.M."/>
            <person name="van der Giezen M."/>
            <person name="Wahlund T.M."/>
            <person name="Williams B."/>
            <person name="Wilson W."/>
            <person name="Wolfe G."/>
            <person name="Wurch L.L."/>
        </authorList>
    </citation>
    <scope>NUCLEOTIDE SEQUENCE</scope>
</reference>
<protein>
    <submittedName>
        <fullName evidence="1">Uncharacterized protein</fullName>
    </submittedName>
</protein>
<evidence type="ECO:0000313" key="2">
    <source>
        <dbReference type="Proteomes" id="UP000013827"/>
    </source>
</evidence>
<dbReference type="AlphaFoldDB" id="A0A0D3J0M5"/>
<dbReference type="GeneID" id="17263207"/>
<evidence type="ECO:0000313" key="1">
    <source>
        <dbReference type="EnsemblProtists" id="EOD17060"/>
    </source>
</evidence>
<dbReference type="Proteomes" id="UP000013827">
    <property type="component" value="Unassembled WGS sequence"/>
</dbReference>
<accession>A0A0D3J0M5</accession>
<dbReference type="EnsemblProtists" id="EOD17060">
    <property type="protein sequence ID" value="EOD17060"/>
    <property type="gene ID" value="EMIHUDRAFT_244533"/>
</dbReference>
<dbReference type="RefSeq" id="XP_005769489.1">
    <property type="nucleotide sequence ID" value="XM_005769432.1"/>
</dbReference>
<name>A0A0D3J0M5_EMIH1</name>
<proteinExistence type="predicted"/>